<keyword evidence="13" id="KW-0723">Serine/threonine-protein kinase</keyword>
<dbReference type="Gene3D" id="3.80.10.10">
    <property type="entry name" value="Ribonuclease Inhibitor"/>
    <property type="match status" value="3"/>
</dbReference>
<keyword evidence="9 11" id="KW-0472">Membrane</keyword>
<proteinExistence type="inferred from homology"/>
<keyword evidence="13" id="KW-0418">Kinase</keyword>
<dbReference type="SMART" id="SM00369">
    <property type="entry name" value="LRR_TYP"/>
    <property type="match status" value="6"/>
</dbReference>
<dbReference type="InterPro" id="IPR003591">
    <property type="entry name" value="Leu-rich_rpt_typical-subtyp"/>
</dbReference>
<dbReference type="GO" id="GO:0006952">
    <property type="term" value="P:defense response"/>
    <property type="evidence" value="ECO:0007669"/>
    <property type="project" value="UniProtKB-ARBA"/>
</dbReference>
<dbReference type="GO" id="GO:0005886">
    <property type="term" value="C:plasma membrane"/>
    <property type="evidence" value="ECO:0007669"/>
    <property type="project" value="UniProtKB-SubCell"/>
</dbReference>
<dbReference type="Proteomes" id="UP000215914">
    <property type="component" value="Unassembled WGS sequence"/>
</dbReference>
<feature type="transmembrane region" description="Helical" evidence="11">
    <location>
        <begin position="881"/>
        <end position="903"/>
    </location>
</feature>
<keyword evidence="8 11" id="KW-1133">Transmembrane helix</keyword>
<dbReference type="InterPro" id="IPR001611">
    <property type="entry name" value="Leu-rich_rpt"/>
</dbReference>
<keyword evidence="4" id="KW-0433">Leucine-rich repeat</keyword>
<dbReference type="PROSITE" id="PS51450">
    <property type="entry name" value="LRR"/>
    <property type="match status" value="1"/>
</dbReference>
<dbReference type="FunFam" id="3.80.10.10:FF:000095">
    <property type="entry name" value="LRR receptor-like serine/threonine-protein kinase GSO1"/>
    <property type="match status" value="1"/>
</dbReference>
<protein>
    <submittedName>
        <fullName evidence="13">Non-specific serine/threonine protein kinase</fullName>
        <ecNumber evidence="13">2.7.11.1</ecNumber>
    </submittedName>
</protein>
<keyword evidence="3" id="KW-1003">Cell membrane</keyword>
<accession>A0A9K3P0Z4</accession>
<evidence type="ECO:0000256" key="3">
    <source>
        <dbReference type="ARBA" id="ARBA00022475"/>
    </source>
</evidence>
<dbReference type="Pfam" id="PF08263">
    <property type="entry name" value="LRRNT_2"/>
    <property type="match status" value="1"/>
</dbReference>
<feature type="transmembrane region" description="Helical" evidence="11">
    <location>
        <begin position="12"/>
        <end position="35"/>
    </location>
</feature>
<evidence type="ECO:0000256" key="4">
    <source>
        <dbReference type="ARBA" id="ARBA00022614"/>
    </source>
</evidence>
<evidence type="ECO:0000256" key="2">
    <source>
        <dbReference type="ARBA" id="ARBA00009592"/>
    </source>
</evidence>
<comment type="subcellular location">
    <subcellularLocation>
        <location evidence="1">Cell membrane</location>
        <topology evidence="1">Single-pass type I membrane protein</topology>
    </subcellularLocation>
</comment>
<keyword evidence="10" id="KW-0325">Glycoprotein</keyword>
<organism evidence="13 14">
    <name type="scientific">Helianthus annuus</name>
    <name type="common">Common sunflower</name>
    <dbReference type="NCBI Taxonomy" id="4232"/>
    <lineage>
        <taxon>Eukaryota</taxon>
        <taxon>Viridiplantae</taxon>
        <taxon>Streptophyta</taxon>
        <taxon>Embryophyta</taxon>
        <taxon>Tracheophyta</taxon>
        <taxon>Spermatophyta</taxon>
        <taxon>Magnoliopsida</taxon>
        <taxon>eudicotyledons</taxon>
        <taxon>Gunneridae</taxon>
        <taxon>Pentapetalae</taxon>
        <taxon>asterids</taxon>
        <taxon>campanulids</taxon>
        <taxon>Asterales</taxon>
        <taxon>Asteraceae</taxon>
        <taxon>Asteroideae</taxon>
        <taxon>Heliantheae alliance</taxon>
        <taxon>Heliantheae</taxon>
        <taxon>Helianthus</taxon>
    </lineage>
</organism>
<comment type="caution">
    <text evidence="13">The sequence shown here is derived from an EMBL/GenBank/DDBJ whole genome shotgun (WGS) entry which is preliminary data.</text>
</comment>
<dbReference type="EMBL" id="MNCJ02000317">
    <property type="protein sequence ID" value="KAF5820024.1"/>
    <property type="molecule type" value="Genomic_DNA"/>
</dbReference>
<dbReference type="InterPro" id="IPR032675">
    <property type="entry name" value="LRR_dom_sf"/>
</dbReference>
<evidence type="ECO:0000256" key="1">
    <source>
        <dbReference type="ARBA" id="ARBA00004251"/>
    </source>
</evidence>
<dbReference type="Gramene" id="mRNA:HanXRQr2_Chr02g0084201">
    <property type="protein sequence ID" value="CDS:HanXRQr2_Chr02g0084201.1"/>
    <property type="gene ID" value="HanXRQr2_Chr02g0084201"/>
</dbReference>
<dbReference type="PANTHER" id="PTHR48063">
    <property type="entry name" value="LRR RECEPTOR-LIKE KINASE"/>
    <property type="match status" value="1"/>
</dbReference>
<evidence type="ECO:0000256" key="7">
    <source>
        <dbReference type="ARBA" id="ARBA00022737"/>
    </source>
</evidence>
<dbReference type="Pfam" id="PF00560">
    <property type="entry name" value="LRR_1"/>
    <property type="match status" value="10"/>
</dbReference>
<evidence type="ECO:0000256" key="6">
    <source>
        <dbReference type="ARBA" id="ARBA00022729"/>
    </source>
</evidence>
<keyword evidence="5 11" id="KW-0812">Transmembrane</keyword>
<keyword evidence="7" id="KW-0677">Repeat</keyword>
<gene>
    <name evidence="13" type="ORF">HanXRQr2_Chr02g0084201</name>
</gene>
<reference evidence="13" key="1">
    <citation type="journal article" date="2017" name="Nature">
        <title>The sunflower genome provides insights into oil metabolism, flowering and Asterid evolution.</title>
        <authorList>
            <person name="Badouin H."/>
            <person name="Gouzy J."/>
            <person name="Grassa C.J."/>
            <person name="Murat F."/>
            <person name="Staton S.E."/>
            <person name="Cottret L."/>
            <person name="Lelandais-Briere C."/>
            <person name="Owens G.L."/>
            <person name="Carrere S."/>
            <person name="Mayjonade B."/>
            <person name="Legrand L."/>
            <person name="Gill N."/>
            <person name="Kane N.C."/>
            <person name="Bowers J.E."/>
            <person name="Hubner S."/>
            <person name="Bellec A."/>
            <person name="Berard A."/>
            <person name="Berges H."/>
            <person name="Blanchet N."/>
            <person name="Boniface M.C."/>
            <person name="Brunel D."/>
            <person name="Catrice O."/>
            <person name="Chaidir N."/>
            <person name="Claudel C."/>
            <person name="Donnadieu C."/>
            <person name="Faraut T."/>
            <person name="Fievet G."/>
            <person name="Helmstetter N."/>
            <person name="King M."/>
            <person name="Knapp S.J."/>
            <person name="Lai Z."/>
            <person name="Le Paslier M.C."/>
            <person name="Lippi Y."/>
            <person name="Lorenzon L."/>
            <person name="Mandel J.R."/>
            <person name="Marage G."/>
            <person name="Marchand G."/>
            <person name="Marquand E."/>
            <person name="Bret-Mestries E."/>
            <person name="Morien E."/>
            <person name="Nambeesan S."/>
            <person name="Nguyen T."/>
            <person name="Pegot-Espagnet P."/>
            <person name="Pouilly N."/>
            <person name="Raftis F."/>
            <person name="Sallet E."/>
            <person name="Schiex T."/>
            <person name="Thomas J."/>
            <person name="Vandecasteele C."/>
            <person name="Vares D."/>
            <person name="Vear F."/>
            <person name="Vautrin S."/>
            <person name="Crespi M."/>
            <person name="Mangin B."/>
            <person name="Burke J.M."/>
            <person name="Salse J."/>
            <person name="Munos S."/>
            <person name="Vincourt P."/>
            <person name="Rieseberg L.H."/>
            <person name="Langlade N.B."/>
        </authorList>
    </citation>
    <scope>NUCLEOTIDE SEQUENCE</scope>
    <source>
        <tissue evidence="13">Leaves</tissue>
    </source>
</reference>
<name>A0A9K3P0Z4_HELAN</name>
<evidence type="ECO:0000259" key="12">
    <source>
        <dbReference type="Pfam" id="PF08263"/>
    </source>
</evidence>
<dbReference type="GO" id="GO:0009653">
    <property type="term" value="P:anatomical structure morphogenesis"/>
    <property type="evidence" value="ECO:0007669"/>
    <property type="project" value="UniProtKB-ARBA"/>
</dbReference>
<keyword evidence="6" id="KW-0732">Signal</keyword>
<dbReference type="GO" id="GO:0099402">
    <property type="term" value="P:plant organ development"/>
    <property type="evidence" value="ECO:0007669"/>
    <property type="project" value="UniProtKB-ARBA"/>
</dbReference>
<dbReference type="InterPro" id="IPR046956">
    <property type="entry name" value="RLP23-like"/>
</dbReference>
<dbReference type="FunFam" id="3.80.10.10:FF:000400">
    <property type="entry name" value="Nuclear pore complex protein NUP107"/>
    <property type="match status" value="1"/>
</dbReference>
<dbReference type="GO" id="GO:0004674">
    <property type="term" value="F:protein serine/threonine kinase activity"/>
    <property type="evidence" value="ECO:0007669"/>
    <property type="project" value="UniProtKB-KW"/>
</dbReference>
<keyword evidence="13" id="KW-0808">Transferase</keyword>
<reference evidence="13" key="2">
    <citation type="submission" date="2020-06" db="EMBL/GenBank/DDBJ databases">
        <title>Helianthus annuus Genome sequencing and assembly Release 2.</title>
        <authorList>
            <person name="Gouzy J."/>
            <person name="Langlade N."/>
            <person name="Munos S."/>
        </authorList>
    </citation>
    <scope>NUCLEOTIDE SEQUENCE</scope>
    <source>
        <tissue evidence="13">Leaves</tissue>
    </source>
</reference>
<evidence type="ECO:0000256" key="11">
    <source>
        <dbReference type="SAM" id="Phobius"/>
    </source>
</evidence>
<evidence type="ECO:0000256" key="9">
    <source>
        <dbReference type="ARBA" id="ARBA00023136"/>
    </source>
</evidence>
<dbReference type="FunFam" id="3.80.10.10:FF:000111">
    <property type="entry name" value="LRR receptor-like serine/threonine-protein kinase ERECTA"/>
    <property type="match status" value="1"/>
</dbReference>
<comment type="similarity">
    <text evidence="2">Belongs to the RLP family.</text>
</comment>
<keyword evidence="14" id="KW-1185">Reference proteome</keyword>
<dbReference type="GO" id="GO:0051707">
    <property type="term" value="P:response to other organism"/>
    <property type="evidence" value="ECO:0007669"/>
    <property type="project" value="UniProtKB-ARBA"/>
</dbReference>
<dbReference type="EC" id="2.7.11.1" evidence="13"/>
<evidence type="ECO:0000256" key="10">
    <source>
        <dbReference type="ARBA" id="ARBA00023180"/>
    </source>
</evidence>
<evidence type="ECO:0000256" key="8">
    <source>
        <dbReference type="ARBA" id="ARBA00022989"/>
    </source>
</evidence>
<evidence type="ECO:0000313" key="13">
    <source>
        <dbReference type="EMBL" id="KAF5820024.1"/>
    </source>
</evidence>
<dbReference type="SUPFAM" id="SSF52058">
    <property type="entry name" value="L domain-like"/>
    <property type="match status" value="3"/>
</dbReference>
<dbReference type="AlphaFoldDB" id="A0A9K3P0Z4"/>
<sequence>MANTIYHEHFTNPIIFFIASVLVLESFTTTTALVWSNTQPPTSPGHRTGKCTEKERQALLHFKSYIHYDPRGLLTTWTPGEEEKAATNDCCYWSGVTCNNHSRVTSLELSDGFLEGKISPSLLNFSYLNYLDLSSNWFNGTIPMFIGSMTQLRYLYLGWNDFSGIIPSELGNLTNLQELSLESLSSCTVENLDWLSHLSQLDNLVMSGISLGKVDNWVNMILSLRKLSYLGLNACDLSHVMHPYSYSYVNSSFSSSIVTLSLSDNNLNSSMYHWLFPLTSNALVELDLSGNMLDEIPKYLGNLCGLTYLHFGGNLMPIKLPDFLSNLSGCTSVTLQYLDASYSEFTGSLSDDIQKFSSLEDLELSNNQLHGTISEKVWQLPMLRTLDVSSSFLKGAISENIEKSNILYVNLSNNSLEGVPLEAHMSNISSIEDIDLSSCKLGPRFPKWIQTMKNLSSIDLANTQISDKITEDFWNTWPSRLRYLNIAFNNITGTITDMFSNFDPHSSTIDLSSNNFYGHIPNVPSRLNNLDLSKNNLSGQIFFLCQIVDGSLKFLDLSHNAFTGPIPDCLWHFTELKILSLGYNNLSGRLPTSIKFLINLEVLSLYNNNFSGKLPLSLKNFTQLTFLNLGANKFSGYVPGWIGERLSRLYALILTSNKFTGTIPSHLCRLLYLQILDLSMNKIQGTIPSCLSNLTSMVQVIAVNQNVHSFNLSLAYVDRSMIKWQGNLREFSITLELVKIINLSSNNLTGKIPDKLTDLHKLVALDLSMNALVGEIPSKIGQMKELLILDLSRNNLRGGLPSSMSQMTLLNYLDVSYNSLSGRIPSGTQLQTFEPSRYIGNAGLCGLPLSKYCPGDKELEGPPITREHVGDGEDVDDLQRWYYVGGATGFVAGFWMVCIALLVNRRGRHAFFHFMNSLENWVYVKVMVFTARLRRVSHP</sequence>
<dbReference type="InterPro" id="IPR013210">
    <property type="entry name" value="LRR_N_plant-typ"/>
</dbReference>
<feature type="domain" description="Leucine-rich repeat-containing N-terminal plant-type" evidence="12">
    <location>
        <begin position="54"/>
        <end position="99"/>
    </location>
</feature>
<evidence type="ECO:0000256" key="5">
    <source>
        <dbReference type="ARBA" id="ARBA00022692"/>
    </source>
</evidence>
<dbReference type="PANTHER" id="PTHR48063:SF103">
    <property type="entry name" value="LEUCINE-RICH RECEPTOR-LIKE KINASE FAMILY PROTEIN"/>
    <property type="match status" value="1"/>
</dbReference>
<evidence type="ECO:0000313" key="14">
    <source>
        <dbReference type="Proteomes" id="UP000215914"/>
    </source>
</evidence>